<comment type="similarity">
    <text evidence="1 6">Belongs to the glycosyl hydrolase 35 family.</text>
</comment>
<evidence type="ECO:0000256" key="7">
    <source>
        <dbReference type="SAM" id="SignalP"/>
    </source>
</evidence>
<reference evidence="9" key="2">
    <citation type="submission" date="2021-04" db="EMBL/GenBank/DDBJ databases">
        <authorList>
            <person name="Gilroy R."/>
        </authorList>
    </citation>
    <scope>NUCLEOTIDE SEQUENCE</scope>
    <source>
        <strain evidence="9">ChiHecec1B25-7008</strain>
    </source>
</reference>
<keyword evidence="4" id="KW-0325">Glycoprotein</keyword>
<dbReference type="EMBL" id="DWZE01000088">
    <property type="protein sequence ID" value="HJA83868.1"/>
    <property type="molecule type" value="Genomic_DNA"/>
</dbReference>
<feature type="domain" description="F5/8 type C" evidence="8">
    <location>
        <begin position="680"/>
        <end position="785"/>
    </location>
</feature>
<dbReference type="InterPro" id="IPR031330">
    <property type="entry name" value="Gly_Hdrlase_35_cat"/>
</dbReference>
<dbReference type="GO" id="GO:0004565">
    <property type="term" value="F:beta-galactosidase activity"/>
    <property type="evidence" value="ECO:0007669"/>
    <property type="project" value="UniProtKB-EC"/>
</dbReference>
<evidence type="ECO:0000256" key="2">
    <source>
        <dbReference type="ARBA" id="ARBA00022729"/>
    </source>
</evidence>
<dbReference type="Pfam" id="PF21317">
    <property type="entry name" value="BetaGal_ABD_1"/>
    <property type="match status" value="1"/>
</dbReference>
<gene>
    <name evidence="9" type="ORF">H9785_07875</name>
</gene>
<name>A0A9D2KTE8_9BACE</name>
<keyword evidence="3 9" id="KW-0378">Hydrolase</keyword>
<dbReference type="Pfam" id="PF00754">
    <property type="entry name" value="F5_F8_type_C"/>
    <property type="match status" value="1"/>
</dbReference>
<keyword evidence="5 9" id="KW-0326">Glycosidase</keyword>
<keyword evidence="2 7" id="KW-0732">Signal</keyword>
<reference evidence="9" key="1">
    <citation type="journal article" date="2021" name="PeerJ">
        <title>Extensive microbial diversity within the chicken gut microbiome revealed by metagenomics and culture.</title>
        <authorList>
            <person name="Gilroy R."/>
            <person name="Ravi A."/>
            <person name="Getino M."/>
            <person name="Pursley I."/>
            <person name="Horton D.L."/>
            <person name="Alikhan N.F."/>
            <person name="Baker D."/>
            <person name="Gharbi K."/>
            <person name="Hall N."/>
            <person name="Watson M."/>
            <person name="Adriaenssens E.M."/>
            <person name="Foster-Nyarko E."/>
            <person name="Jarju S."/>
            <person name="Secka A."/>
            <person name="Antonio M."/>
            <person name="Oren A."/>
            <person name="Chaudhuri R.R."/>
            <person name="La Ragione R."/>
            <person name="Hildebrand F."/>
            <person name="Pallen M.J."/>
        </authorList>
    </citation>
    <scope>NUCLEOTIDE SEQUENCE</scope>
    <source>
        <strain evidence="9">ChiHecec1B25-7008</strain>
    </source>
</reference>
<evidence type="ECO:0000256" key="6">
    <source>
        <dbReference type="RuleBase" id="RU003679"/>
    </source>
</evidence>
<dbReference type="InterPro" id="IPR001944">
    <property type="entry name" value="Glycoside_Hdrlase_35"/>
</dbReference>
<dbReference type="Pfam" id="PF01301">
    <property type="entry name" value="Glyco_hydro_35"/>
    <property type="match status" value="1"/>
</dbReference>
<protein>
    <submittedName>
        <fullName evidence="9">Beta-galactosidase</fullName>
        <ecNumber evidence="9">3.2.1.23</ecNumber>
    </submittedName>
</protein>
<dbReference type="PROSITE" id="PS51257">
    <property type="entry name" value="PROKAR_LIPOPROTEIN"/>
    <property type="match status" value="1"/>
</dbReference>
<evidence type="ECO:0000313" key="9">
    <source>
        <dbReference type="EMBL" id="HJA83868.1"/>
    </source>
</evidence>
<dbReference type="Pfam" id="PF21467">
    <property type="entry name" value="BetaGal_gal-bd"/>
    <property type="match status" value="1"/>
</dbReference>
<dbReference type="PRINTS" id="PR00742">
    <property type="entry name" value="GLHYDRLASE35"/>
</dbReference>
<accession>A0A9D2KTE8</accession>
<dbReference type="EC" id="3.2.1.23" evidence="9"/>
<dbReference type="AlphaFoldDB" id="A0A9D2KTE8"/>
<organism evidence="9 10">
    <name type="scientific">Candidatus Bacteroides intestinavium</name>
    <dbReference type="NCBI Taxonomy" id="2838469"/>
    <lineage>
        <taxon>Bacteria</taxon>
        <taxon>Pseudomonadati</taxon>
        <taxon>Bacteroidota</taxon>
        <taxon>Bacteroidia</taxon>
        <taxon>Bacteroidales</taxon>
        <taxon>Bacteroidaceae</taxon>
        <taxon>Bacteroides</taxon>
    </lineage>
</organism>
<dbReference type="Proteomes" id="UP000823860">
    <property type="component" value="Unassembled WGS sequence"/>
</dbReference>
<evidence type="ECO:0000313" key="10">
    <source>
        <dbReference type="Proteomes" id="UP000823860"/>
    </source>
</evidence>
<dbReference type="Gene3D" id="2.60.120.260">
    <property type="entry name" value="Galactose-binding domain-like"/>
    <property type="match status" value="4"/>
</dbReference>
<comment type="caution">
    <text evidence="9">The sequence shown here is derived from an EMBL/GenBank/DDBJ whole genome shotgun (WGS) entry which is preliminary data.</text>
</comment>
<evidence type="ECO:0000256" key="5">
    <source>
        <dbReference type="ARBA" id="ARBA00023295"/>
    </source>
</evidence>
<dbReference type="InterPro" id="IPR048912">
    <property type="entry name" value="BetaGal1-like_ABD1"/>
</dbReference>
<dbReference type="InterPro" id="IPR017853">
    <property type="entry name" value="GH"/>
</dbReference>
<feature type="chain" id="PRO_5039050514" evidence="7">
    <location>
        <begin position="24"/>
        <end position="785"/>
    </location>
</feature>
<dbReference type="PROSITE" id="PS50022">
    <property type="entry name" value="FA58C_3"/>
    <property type="match status" value="1"/>
</dbReference>
<dbReference type="FunFam" id="2.60.120.260:FF:000021">
    <property type="entry name" value="Beta-galactosidase"/>
    <property type="match status" value="1"/>
</dbReference>
<evidence type="ECO:0000256" key="3">
    <source>
        <dbReference type="ARBA" id="ARBA00022801"/>
    </source>
</evidence>
<evidence type="ECO:0000256" key="1">
    <source>
        <dbReference type="ARBA" id="ARBA00009809"/>
    </source>
</evidence>
<proteinExistence type="inferred from homology"/>
<evidence type="ECO:0000259" key="8">
    <source>
        <dbReference type="PROSITE" id="PS50022"/>
    </source>
</evidence>
<dbReference type="Gene3D" id="3.20.20.80">
    <property type="entry name" value="Glycosidases"/>
    <property type="match status" value="1"/>
</dbReference>
<dbReference type="SUPFAM" id="SSF51445">
    <property type="entry name" value="(Trans)glycosidases"/>
    <property type="match status" value="1"/>
</dbReference>
<dbReference type="InterPro" id="IPR008979">
    <property type="entry name" value="Galactose-bd-like_sf"/>
</dbReference>
<evidence type="ECO:0000256" key="4">
    <source>
        <dbReference type="ARBA" id="ARBA00023180"/>
    </source>
</evidence>
<dbReference type="InterPro" id="IPR048913">
    <property type="entry name" value="BetaGal_gal-bd"/>
</dbReference>
<dbReference type="GO" id="GO:0005975">
    <property type="term" value="P:carbohydrate metabolic process"/>
    <property type="evidence" value="ECO:0007669"/>
    <property type="project" value="InterPro"/>
</dbReference>
<dbReference type="FunFam" id="3.20.20.80:FF:000017">
    <property type="entry name" value="Beta-galactosidase"/>
    <property type="match status" value="1"/>
</dbReference>
<sequence length="785" mass="89016">MKLRKLLLSGLLACGLLATSCSAPQGEPHDFSVGNRTFLLDGKPFVVKAAEMHYTRIPAEYWEHRIEMCKALGMNTICIYAFWNIHEQRPGEFNFEGQNDIARFCRLAQKHGMYIILRPGPYVCSEWEMGGLPWWLLKKKDIRLRTNDPYFLERTRIYMDEIGKQLADLQAPRGGNIIMVQVENEYGGYAVDKKYIANIRDIVRGAGFTDVPLFQCDWSSTFQLNGLDDLLWTINFGTGANIDAQFKALREARPETPLMCSEFWSGWFDHWGRRHETRDAETMVAGIRDMLDRGISFSLYMAHGGTTFGHWGGANCPPYSAMCSSYDYDAPISEAGWATPKYYKLRDLLMQYADSGQVIPDVPQALPVIEIPTIRLEEVAPLFDNLPEPQTTDSIQPMEAFDQGWGTILYRTTLPQDVDEGTILLVDEAHDWAQIFADGKLLGRMDRRRGDNSLPLPALKQGTQLDILVEAMGRVNFDRAIHDRKGITERVELLTDDQHQTLKNWQVYSFPNDADFAAQKNFRKGDKLDGPAYYRATFDLEETGDVFLDMQTWGKGMVWVNGKAIGRFWQIGPQQTLYMPGCWLKKGKNEIVVLDLLGPEKAEVTGLKQPILDMLRTEEPLTHRKEGETLSLKGETPVATGRMAAGNGWQEVKFDRPAKGRYVCLEALDAQDGKDYAAIAELYLLDAEGKPLSRQKWQIDYADSESTSWGNYAADKVYDLQESTYWGTAEGIPYPHTVVIDLKESCTVSGLRYLPRAEEGAPGAIKGYKVYIKETPFDRCSKLEW</sequence>
<dbReference type="PANTHER" id="PTHR23421">
    <property type="entry name" value="BETA-GALACTOSIDASE RELATED"/>
    <property type="match status" value="1"/>
</dbReference>
<feature type="signal peptide" evidence="7">
    <location>
        <begin position="1"/>
        <end position="23"/>
    </location>
</feature>
<dbReference type="InterPro" id="IPR000421">
    <property type="entry name" value="FA58C"/>
</dbReference>
<dbReference type="SUPFAM" id="SSF49785">
    <property type="entry name" value="Galactose-binding domain-like"/>
    <property type="match status" value="2"/>
</dbReference>